<keyword evidence="2" id="KW-1185">Reference proteome</keyword>
<reference evidence="1" key="2">
    <citation type="journal article" date="2020" name="Nat. Commun.">
        <title>Large-scale genome sequencing of mycorrhizal fungi provides insights into the early evolution of symbiotic traits.</title>
        <authorList>
            <person name="Miyauchi S."/>
            <person name="Kiss E."/>
            <person name="Kuo A."/>
            <person name="Drula E."/>
            <person name="Kohler A."/>
            <person name="Sanchez-Garcia M."/>
            <person name="Morin E."/>
            <person name="Andreopoulos B."/>
            <person name="Barry K.W."/>
            <person name="Bonito G."/>
            <person name="Buee M."/>
            <person name="Carver A."/>
            <person name="Chen C."/>
            <person name="Cichocki N."/>
            <person name="Clum A."/>
            <person name="Culley D."/>
            <person name="Crous P.W."/>
            <person name="Fauchery L."/>
            <person name="Girlanda M."/>
            <person name="Hayes R.D."/>
            <person name="Keri Z."/>
            <person name="LaButti K."/>
            <person name="Lipzen A."/>
            <person name="Lombard V."/>
            <person name="Magnuson J."/>
            <person name="Maillard F."/>
            <person name="Murat C."/>
            <person name="Nolan M."/>
            <person name="Ohm R.A."/>
            <person name="Pangilinan J."/>
            <person name="Pereira M.F."/>
            <person name="Perotto S."/>
            <person name="Peter M."/>
            <person name="Pfister S."/>
            <person name="Riley R."/>
            <person name="Sitrit Y."/>
            <person name="Stielow J.B."/>
            <person name="Szollosi G."/>
            <person name="Zifcakova L."/>
            <person name="Stursova M."/>
            <person name="Spatafora J.W."/>
            <person name="Tedersoo L."/>
            <person name="Vaario L.M."/>
            <person name="Yamada A."/>
            <person name="Yan M."/>
            <person name="Wang P."/>
            <person name="Xu J."/>
            <person name="Bruns T."/>
            <person name="Baldrian P."/>
            <person name="Vilgalys R."/>
            <person name="Dunand C."/>
            <person name="Henrissat B."/>
            <person name="Grigoriev I.V."/>
            <person name="Hibbett D."/>
            <person name="Nagy L.G."/>
            <person name="Martin F.M."/>
        </authorList>
    </citation>
    <scope>NUCLEOTIDE SEQUENCE</scope>
    <source>
        <strain evidence="1">P2</strain>
    </source>
</reference>
<dbReference type="Proteomes" id="UP000886501">
    <property type="component" value="Unassembled WGS sequence"/>
</dbReference>
<evidence type="ECO:0000313" key="2">
    <source>
        <dbReference type="Proteomes" id="UP000886501"/>
    </source>
</evidence>
<organism evidence="1 2">
    <name type="scientific">Thelephora ganbajun</name>
    <name type="common">Ganba fungus</name>
    <dbReference type="NCBI Taxonomy" id="370292"/>
    <lineage>
        <taxon>Eukaryota</taxon>
        <taxon>Fungi</taxon>
        <taxon>Dikarya</taxon>
        <taxon>Basidiomycota</taxon>
        <taxon>Agaricomycotina</taxon>
        <taxon>Agaricomycetes</taxon>
        <taxon>Thelephorales</taxon>
        <taxon>Thelephoraceae</taxon>
        <taxon>Thelephora</taxon>
    </lineage>
</organism>
<dbReference type="EMBL" id="MU118137">
    <property type="protein sequence ID" value="KAF9644475.1"/>
    <property type="molecule type" value="Genomic_DNA"/>
</dbReference>
<reference evidence="1" key="1">
    <citation type="submission" date="2019-10" db="EMBL/GenBank/DDBJ databases">
        <authorList>
            <consortium name="DOE Joint Genome Institute"/>
            <person name="Kuo A."/>
            <person name="Miyauchi S."/>
            <person name="Kiss E."/>
            <person name="Drula E."/>
            <person name="Kohler A."/>
            <person name="Sanchez-Garcia M."/>
            <person name="Andreopoulos B."/>
            <person name="Barry K.W."/>
            <person name="Bonito G."/>
            <person name="Buee M."/>
            <person name="Carver A."/>
            <person name="Chen C."/>
            <person name="Cichocki N."/>
            <person name="Clum A."/>
            <person name="Culley D."/>
            <person name="Crous P.W."/>
            <person name="Fauchery L."/>
            <person name="Girlanda M."/>
            <person name="Hayes R."/>
            <person name="Keri Z."/>
            <person name="Labutti K."/>
            <person name="Lipzen A."/>
            <person name="Lombard V."/>
            <person name="Magnuson J."/>
            <person name="Maillard F."/>
            <person name="Morin E."/>
            <person name="Murat C."/>
            <person name="Nolan M."/>
            <person name="Ohm R."/>
            <person name="Pangilinan J."/>
            <person name="Pereira M."/>
            <person name="Perotto S."/>
            <person name="Peter M."/>
            <person name="Riley R."/>
            <person name="Sitrit Y."/>
            <person name="Stielow B."/>
            <person name="Szollosi G."/>
            <person name="Zifcakova L."/>
            <person name="Stursova M."/>
            <person name="Spatafora J.W."/>
            <person name="Tedersoo L."/>
            <person name="Vaario L.-M."/>
            <person name="Yamada A."/>
            <person name="Yan M."/>
            <person name="Wang P."/>
            <person name="Xu J."/>
            <person name="Bruns T."/>
            <person name="Baldrian P."/>
            <person name="Vilgalys R."/>
            <person name="Henrissat B."/>
            <person name="Grigoriev I.V."/>
            <person name="Hibbett D."/>
            <person name="Nagy L.G."/>
            <person name="Martin F.M."/>
        </authorList>
    </citation>
    <scope>NUCLEOTIDE SEQUENCE</scope>
    <source>
        <strain evidence="1">P2</strain>
    </source>
</reference>
<sequence length="123" mass="13934">EDHRARFYEHYRKEAEEYDKEFMKKHDEDLNTTLIFAGLFSAVASAFTVQIQSRLQPDPNEETAALLRVFIHKVDNTTFGGDVPALPQWTGPPRTIVHVQSVLYASLAASLLSAFLAILGKQW</sequence>
<feature type="non-terminal residue" evidence="1">
    <location>
        <position position="123"/>
    </location>
</feature>
<protein>
    <submittedName>
        <fullName evidence="1">Uncharacterized protein</fullName>
    </submittedName>
</protein>
<gene>
    <name evidence="1" type="ORF">BDM02DRAFT_3079018</name>
</gene>
<comment type="caution">
    <text evidence="1">The sequence shown here is derived from an EMBL/GenBank/DDBJ whole genome shotgun (WGS) entry which is preliminary data.</text>
</comment>
<name>A0ACB6Z523_THEGA</name>
<evidence type="ECO:0000313" key="1">
    <source>
        <dbReference type="EMBL" id="KAF9644475.1"/>
    </source>
</evidence>
<proteinExistence type="predicted"/>
<accession>A0ACB6Z523</accession>
<feature type="non-terminal residue" evidence="1">
    <location>
        <position position="1"/>
    </location>
</feature>